<dbReference type="PATRIC" id="fig|42253.5.peg.1151"/>
<dbReference type="RefSeq" id="WP_053378914.1">
    <property type="nucleotide sequence ID" value="NZ_CP011801.1"/>
</dbReference>
<dbReference type="Proteomes" id="UP000069205">
    <property type="component" value="Chromosome"/>
</dbReference>
<evidence type="ECO:0000313" key="2">
    <source>
        <dbReference type="EMBL" id="ALA57596.1"/>
    </source>
</evidence>
<protein>
    <recommendedName>
        <fullName evidence="4">Lipoprotein</fullName>
    </recommendedName>
</protein>
<sequence>MIMRPAAVLTVALLFGCSSTPHPYEADMIDVTLPAPAEQVRTAVTQVLTEGGYDVEWKDEQTVHTGYREETRGPWDWLYLWRFGTIKSRVEGMVTPSTDQSTRVRLHVLTQGKDGIFMSWKDQQSALPQSADNQLRLIKNALNIL</sequence>
<evidence type="ECO:0008006" key="4">
    <source>
        <dbReference type="Google" id="ProtNLM"/>
    </source>
</evidence>
<name>A0A0K2G9E7_NITMO</name>
<proteinExistence type="predicted"/>
<dbReference type="AlphaFoldDB" id="A0A0K2G9E7"/>
<dbReference type="STRING" id="42253.NITMOv2_1165"/>
<dbReference type="PROSITE" id="PS51257">
    <property type="entry name" value="PROKAR_LIPOPROTEIN"/>
    <property type="match status" value="1"/>
</dbReference>
<feature type="chain" id="PRO_5005476772" description="Lipoprotein" evidence="1">
    <location>
        <begin position="24"/>
        <end position="145"/>
    </location>
</feature>
<accession>A0A0K2G9E7</accession>
<dbReference type="OrthoDB" id="9799197at2"/>
<keyword evidence="1" id="KW-0732">Signal</keyword>
<evidence type="ECO:0000313" key="3">
    <source>
        <dbReference type="Proteomes" id="UP000069205"/>
    </source>
</evidence>
<organism evidence="2 3">
    <name type="scientific">Nitrospira moscoviensis</name>
    <dbReference type="NCBI Taxonomy" id="42253"/>
    <lineage>
        <taxon>Bacteria</taxon>
        <taxon>Pseudomonadati</taxon>
        <taxon>Nitrospirota</taxon>
        <taxon>Nitrospiria</taxon>
        <taxon>Nitrospirales</taxon>
        <taxon>Nitrospiraceae</taxon>
        <taxon>Nitrospira</taxon>
    </lineage>
</organism>
<keyword evidence="3" id="KW-1185">Reference proteome</keyword>
<evidence type="ECO:0000256" key="1">
    <source>
        <dbReference type="SAM" id="SignalP"/>
    </source>
</evidence>
<reference evidence="2 3" key="1">
    <citation type="journal article" date="2015" name="Proc. Natl. Acad. Sci. U.S.A.">
        <title>Expanded metabolic versatility of ubiquitous nitrite-oxidizing bacteria from the genus Nitrospira.</title>
        <authorList>
            <person name="Koch H."/>
            <person name="Lucker S."/>
            <person name="Albertsen M."/>
            <person name="Kitzinger K."/>
            <person name="Herbold C."/>
            <person name="Spieck E."/>
            <person name="Nielsen P.H."/>
            <person name="Wagner M."/>
            <person name="Daims H."/>
        </authorList>
    </citation>
    <scope>NUCLEOTIDE SEQUENCE [LARGE SCALE GENOMIC DNA]</scope>
    <source>
        <strain evidence="2 3">NSP M-1</strain>
    </source>
</reference>
<dbReference type="KEGG" id="nmv:NITMOv2_1165"/>
<gene>
    <name evidence="2" type="ORF">NITMOv2_1165</name>
</gene>
<dbReference type="EMBL" id="CP011801">
    <property type="protein sequence ID" value="ALA57596.1"/>
    <property type="molecule type" value="Genomic_DNA"/>
</dbReference>
<feature type="signal peptide" evidence="1">
    <location>
        <begin position="1"/>
        <end position="23"/>
    </location>
</feature>